<keyword evidence="3" id="KW-0472">Membrane</keyword>
<dbReference type="PRINTS" id="PR00080">
    <property type="entry name" value="SDRFAMILY"/>
</dbReference>
<dbReference type="SUPFAM" id="SSF51735">
    <property type="entry name" value="NAD(P)-binding Rossmann-fold domains"/>
    <property type="match status" value="1"/>
</dbReference>
<keyword evidence="4" id="KW-1185">Reference proteome</keyword>
<dbReference type="GeneID" id="110982271"/>
<dbReference type="PANTHER" id="PTHR43157:SF26">
    <property type="entry name" value="RETINOL DEHYDROGENASE-LIKE"/>
    <property type="match status" value="1"/>
</dbReference>
<dbReference type="RefSeq" id="XP_022096266.1">
    <property type="nucleotide sequence ID" value="XM_022240574.1"/>
</dbReference>
<organism evidence="4 5">
    <name type="scientific">Acanthaster planci</name>
    <name type="common">Crown-of-thorns starfish</name>
    <dbReference type="NCBI Taxonomy" id="133434"/>
    <lineage>
        <taxon>Eukaryota</taxon>
        <taxon>Metazoa</taxon>
        <taxon>Echinodermata</taxon>
        <taxon>Eleutherozoa</taxon>
        <taxon>Asterozoa</taxon>
        <taxon>Asteroidea</taxon>
        <taxon>Valvatacea</taxon>
        <taxon>Valvatida</taxon>
        <taxon>Acanthasteridae</taxon>
        <taxon>Acanthaster</taxon>
    </lineage>
</organism>
<dbReference type="OrthoDB" id="191139at2759"/>
<evidence type="ECO:0000313" key="5">
    <source>
        <dbReference type="RefSeq" id="XP_022096266.1"/>
    </source>
</evidence>
<dbReference type="Gene3D" id="3.40.50.720">
    <property type="entry name" value="NAD(P)-binding Rossmann-like Domain"/>
    <property type="match status" value="1"/>
</dbReference>
<evidence type="ECO:0000256" key="1">
    <source>
        <dbReference type="ARBA" id="ARBA00023002"/>
    </source>
</evidence>
<gene>
    <name evidence="5" type="primary">LOC110982271</name>
</gene>
<dbReference type="InterPro" id="IPR036291">
    <property type="entry name" value="NAD(P)-bd_dom_sf"/>
</dbReference>
<evidence type="ECO:0000256" key="2">
    <source>
        <dbReference type="RuleBase" id="RU000363"/>
    </source>
</evidence>
<feature type="transmembrane region" description="Helical" evidence="3">
    <location>
        <begin position="7"/>
        <end position="24"/>
    </location>
</feature>
<dbReference type="PRINTS" id="PR00081">
    <property type="entry name" value="GDHRDH"/>
</dbReference>
<sequence length="336" mass="37344">MAFLYRLWKLLVPTLVVLYAVYYWHVIAGRRYFTGDVSLKGKMAIVTGANSGIGRLTALDFAQRGARVILACRNLQKAQDAAEEIKTRTGNSEVVVRHLDLASLQSVREFAGKIIESEERLDILVNNAGVYSIKSRTAVTVDNFDFVFGVNHFGHFLLTNLLLDLLSKSAPSRVVTLSSIANYYVKGQMNLTREDPSVASILYPHLEGYDISKVANILFGRELARREASRGVVSVSLHPGVIYTPIWKTFMDADSPLTGVLYHTLSPIMWLLFIDEEAGTQTTLHCALDDSVPDLSGSYFENCQETKPSALAQDDDLARRLWEVSCEATGLKCSRD</sequence>
<accession>A0A8B7YYE0</accession>
<evidence type="ECO:0000256" key="3">
    <source>
        <dbReference type="SAM" id="Phobius"/>
    </source>
</evidence>
<dbReference type="OMA" id="GMWDNTT"/>
<proteinExistence type="inferred from homology"/>
<dbReference type="AlphaFoldDB" id="A0A8B7YYE0"/>
<dbReference type="InterPro" id="IPR002347">
    <property type="entry name" value="SDR_fam"/>
</dbReference>
<dbReference type="PANTHER" id="PTHR43157">
    <property type="entry name" value="PHOSPHATIDYLINOSITOL-GLYCAN BIOSYNTHESIS CLASS F PROTEIN-RELATED"/>
    <property type="match status" value="1"/>
</dbReference>
<comment type="similarity">
    <text evidence="2">Belongs to the short-chain dehydrogenases/reductases (SDR) family.</text>
</comment>
<dbReference type="KEGG" id="aplc:110982271"/>
<keyword evidence="3" id="KW-1133">Transmembrane helix</keyword>
<name>A0A8B7YYE0_ACAPL</name>
<dbReference type="Pfam" id="PF00106">
    <property type="entry name" value="adh_short"/>
    <property type="match status" value="1"/>
</dbReference>
<reference evidence="5" key="1">
    <citation type="submission" date="2025-08" db="UniProtKB">
        <authorList>
            <consortium name="RefSeq"/>
        </authorList>
    </citation>
    <scope>IDENTIFICATION</scope>
</reference>
<dbReference type="GO" id="GO:0016491">
    <property type="term" value="F:oxidoreductase activity"/>
    <property type="evidence" value="ECO:0007669"/>
    <property type="project" value="UniProtKB-KW"/>
</dbReference>
<keyword evidence="3" id="KW-0812">Transmembrane</keyword>
<protein>
    <submittedName>
        <fullName evidence="5">Retinol dehydrogenase 13-like</fullName>
    </submittedName>
</protein>
<evidence type="ECO:0000313" key="4">
    <source>
        <dbReference type="Proteomes" id="UP000694845"/>
    </source>
</evidence>
<keyword evidence="1" id="KW-0560">Oxidoreductase</keyword>
<dbReference type="Proteomes" id="UP000694845">
    <property type="component" value="Unplaced"/>
</dbReference>